<sequence length="558" mass="63700">MSSIWLRWNESNNVPTDTISSSLRLEQVLVSITVPQIIGLIIGSVFFLLILSPEKPTISGAPVHGRRWRWEPTLWLQSRFTFGSREIVAGGYAKFVQYKDRPFVAKRYDVNLTVLPHRYLEELRLVPESKLSAATAHAQNSGHKWTGATVFAESHLHIRALLHLAAELSKYLEVAKNELDYAWSLHLPSSKDWQEFDIQEEMRMLFSRLFASVFVGHPVCRNEEWLSISVGFALDMLTTAFTIRVFPTWLHPIVARLIPARYRIGQQVRAARRILEPLVKEHEDVVRRKSAGQNVTEEDTLLNWMIDNGVYDENTHYKIAMRQLLLTVVSIHTTTATFTNLLFDLCAHPEWIPVLREEVETVTKELGPLGSIPVDGLKQWLRRLEKLDSFIVESQRMSPMLLLGPQRQVLESLTLKDGTHIPQGSRICWAGYNHTNDPSVTPGPDIFDPMRSYVKRHSSPDQMNKHLAGQTHPDNLSFGYGKAACPGRQFAVNEIKMVMVKFITEYDFKFIDDHDSRPKTIDADEFTFTDPKAKIMASGNDYICKSKGTGYIWDVNSS</sequence>
<proteinExistence type="predicted"/>
<dbReference type="Proteomes" id="UP001153332">
    <property type="component" value="Unassembled WGS sequence"/>
</dbReference>
<organism evidence="1 2">
    <name type="scientific">Lasiodiplodia mahajangana</name>
    <dbReference type="NCBI Taxonomy" id="1108764"/>
    <lineage>
        <taxon>Eukaryota</taxon>
        <taxon>Fungi</taxon>
        <taxon>Dikarya</taxon>
        <taxon>Ascomycota</taxon>
        <taxon>Pezizomycotina</taxon>
        <taxon>Dothideomycetes</taxon>
        <taxon>Dothideomycetes incertae sedis</taxon>
        <taxon>Botryosphaeriales</taxon>
        <taxon>Botryosphaeriaceae</taxon>
        <taxon>Lasiodiplodia</taxon>
    </lineage>
</organism>
<evidence type="ECO:0000313" key="2">
    <source>
        <dbReference type="Proteomes" id="UP001153332"/>
    </source>
</evidence>
<name>A0ACC2JD77_9PEZI</name>
<dbReference type="EMBL" id="JAPUUL010002338">
    <property type="protein sequence ID" value="KAJ8125482.1"/>
    <property type="molecule type" value="Genomic_DNA"/>
</dbReference>
<reference evidence="1" key="1">
    <citation type="submission" date="2022-12" db="EMBL/GenBank/DDBJ databases">
        <title>Genome Sequence of Lasiodiplodia mahajangana.</title>
        <authorList>
            <person name="Buettner E."/>
        </authorList>
    </citation>
    <scope>NUCLEOTIDE SEQUENCE</scope>
    <source>
        <strain evidence="1">VT137</strain>
    </source>
</reference>
<keyword evidence="2" id="KW-1185">Reference proteome</keyword>
<accession>A0ACC2JD77</accession>
<evidence type="ECO:0000313" key="1">
    <source>
        <dbReference type="EMBL" id="KAJ8125482.1"/>
    </source>
</evidence>
<comment type="caution">
    <text evidence="1">The sequence shown here is derived from an EMBL/GenBank/DDBJ whole genome shotgun (WGS) entry which is preliminary data.</text>
</comment>
<gene>
    <name evidence="1" type="ORF">O1611_g8157</name>
</gene>
<protein>
    <submittedName>
        <fullName evidence="1">Uncharacterized protein</fullName>
    </submittedName>
</protein>